<evidence type="ECO:0000259" key="10">
    <source>
        <dbReference type="PROSITE" id="PS50893"/>
    </source>
</evidence>
<keyword evidence="8" id="KW-0406">Ion transport</keyword>
<name>A0A2N0ZGD1_9BACI</name>
<dbReference type="Gene3D" id="3.40.50.300">
    <property type="entry name" value="P-loop containing nucleotide triphosphate hydrolases"/>
    <property type="match status" value="1"/>
</dbReference>
<dbReference type="SMART" id="SM00382">
    <property type="entry name" value="AAA"/>
    <property type="match status" value="1"/>
</dbReference>
<dbReference type="InterPro" id="IPR003593">
    <property type="entry name" value="AAA+_ATPase"/>
</dbReference>
<dbReference type="Proteomes" id="UP000233343">
    <property type="component" value="Unassembled WGS sequence"/>
</dbReference>
<dbReference type="GO" id="GO:0006826">
    <property type="term" value="P:iron ion transport"/>
    <property type="evidence" value="ECO:0007669"/>
    <property type="project" value="UniProtKB-KW"/>
</dbReference>
<evidence type="ECO:0000256" key="9">
    <source>
        <dbReference type="ARBA" id="ARBA00023136"/>
    </source>
</evidence>
<dbReference type="PROSITE" id="PS00211">
    <property type="entry name" value="ABC_TRANSPORTER_1"/>
    <property type="match status" value="1"/>
</dbReference>
<dbReference type="InterPro" id="IPR017871">
    <property type="entry name" value="ABC_transporter-like_CS"/>
</dbReference>
<comment type="caution">
    <text evidence="11">The sequence shown here is derived from an EMBL/GenBank/DDBJ whole genome shotgun (WGS) entry which is preliminary data.</text>
</comment>
<dbReference type="GO" id="GO:0016887">
    <property type="term" value="F:ATP hydrolysis activity"/>
    <property type="evidence" value="ECO:0007669"/>
    <property type="project" value="InterPro"/>
</dbReference>
<protein>
    <submittedName>
        <fullName evidence="11">ABC transporter ATP-binding protein</fullName>
    </submittedName>
</protein>
<reference evidence="11 12" key="1">
    <citation type="journal article" date="2010" name="Int. J. Syst. Evol. Microbiol.">
        <title>Bacillus horneckiae sp. nov., isolated from a spacecraft-assembly clean room.</title>
        <authorList>
            <person name="Vaishampayan P."/>
            <person name="Probst A."/>
            <person name="Krishnamurthi S."/>
            <person name="Ghosh S."/>
            <person name="Osman S."/>
            <person name="McDowall A."/>
            <person name="Ruckmani A."/>
            <person name="Mayilraj S."/>
            <person name="Venkateswaran K."/>
        </authorList>
    </citation>
    <scope>NUCLEOTIDE SEQUENCE [LARGE SCALE GENOMIC DNA]</scope>
    <source>
        <strain evidence="12">1PO1SC</strain>
    </source>
</reference>
<evidence type="ECO:0000313" key="11">
    <source>
        <dbReference type="EMBL" id="PKG28574.1"/>
    </source>
</evidence>
<keyword evidence="12" id="KW-1185">Reference proteome</keyword>
<dbReference type="InterPro" id="IPR051535">
    <property type="entry name" value="Siderophore_ABC-ATPase"/>
</dbReference>
<dbReference type="AlphaFoldDB" id="A0A2N0ZGD1"/>
<keyword evidence="7" id="KW-0408">Iron</keyword>
<dbReference type="PANTHER" id="PTHR42771">
    <property type="entry name" value="IRON(3+)-HYDROXAMATE IMPORT ATP-BINDING PROTEIN FHUC"/>
    <property type="match status" value="1"/>
</dbReference>
<gene>
    <name evidence="11" type="ORF">CWS20_12575</name>
</gene>
<feature type="domain" description="ABC transporter" evidence="10">
    <location>
        <begin position="1"/>
        <end position="237"/>
    </location>
</feature>
<dbReference type="FunFam" id="3.40.50.300:FF:000134">
    <property type="entry name" value="Iron-enterobactin ABC transporter ATP-binding protein"/>
    <property type="match status" value="1"/>
</dbReference>
<evidence type="ECO:0000256" key="6">
    <source>
        <dbReference type="ARBA" id="ARBA00022840"/>
    </source>
</evidence>
<evidence type="ECO:0000256" key="4">
    <source>
        <dbReference type="ARBA" id="ARBA00022496"/>
    </source>
</evidence>
<dbReference type="SUPFAM" id="SSF52540">
    <property type="entry name" value="P-loop containing nucleoside triphosphate hydrolases"/>
    <property type="match status" value="1"/>
</dbReference>
<evidence type="ECO:0000256" key="1">
    <source>
        <dbReference type="ARBA" id="ARBA00004202"/>
    </source>
</evidence>
<dbReference type="CDD" id="cd03214">
    <property type="entry name" value="ABC_Iron-Siderophores_B12_Hemin"/>
    <property type="match status" value="1"/>
</dbReference>
<comment type="subcellular location">
    <subcellularLocation>
        <location evidence="1">Cell membrane</location>
        <topology evidence="1">Peripheral membrane protein</topology>
    </subcellularLocation>
</comment>
<keyword evidence="3" id="KW-1003">Cell membrane</keyword>
<proteinExistence type="predicted"/>
<evidence type="ECO:0000256" key="8">
    <source>
        <dbReference type="ARBA" id="ARBA00023065"/>
    </source>
</evidence>
<dbReference type="GO" id="GO:0005886">
    <property type="term" value="C:plasma membrane"/>
    <property type="evidence" value="ECO:0007669"/>
    <property type="project" value="UniProtKB-SubCell"/>
</dbReference>
<evidence type="ECO:0000256" key="5">
    <source>
        <dbReference type="ARBA" id="ARBA00022741"/>
    </source>
</evidence>
<dbReference type="InterPro" id="IPR003439">
    <property type="entry name" value="ABC_transporter-like_ATP-bd"/>
</dbReference>
<organism evidence="11 12">
    <name type="scientific">Cytobacillus horneckiae</name>
    <dbReference type="NCBI Taxonomy" id="549687"/>
    <lineage>
        <taxon>Bacteria</taxon>
        <taxon>Bacillati</taxon>
        <taxon>Bacillota</taxon>
        <taxon>Bacilli</taxon>
        <taxon>Bacillales</taxon>
        <taxon>Bacillaceae</taxon>
        <taxon>Cytobacillus</taxon>
    </lineage>
</organism>
<keyword evidence="2" id="KW-0813">Transport</keyword>
<keyword evidence="9" id="KW-0472">Membrane</keyword>
<dbReference type="EMBL" id="PISD01000027">
    <property type="protein sequence ID" value="PKG28574.1"/>
    <property type="molecule type" value="Genomic_DNA"/>
</dbReference>
<dbReference type="InterPro" id="IPR027417">
    <property type="entry name" value="P-loop_NTPase"/>
</dbReference>
<evidence type="ECO:0000256" key="3">
    <source>
        <dbReference type="ARBA" id="ARBA00022475"/>
    </source>
</evidence>
<keyword evidence="4" id="KW-0410">Iron transport</keyword>
<dbReference type="RefSeq" id="WP_066195360.1">
    <property type="nucleotide sequence ID" value="NZ_JAFDQP010000008.1"/>
</dbReference>
<evidence type="ECO:0000256" key="2">
    <source>
        <dbReference type="ARBA" id="ARBA00022448"/>
    </source>
</evidence>
<dbReference type="PANTHER" id="PTHR42771:SF4">
    <property type="entry name" value="IRON(3+)-HYDROXAMATE IMPORT ATP-BINDING PROTEIN FHUC"/>
    <property type="match status" value="1"/>
</dbReference>
<dbReference type="PROSITE" id="PS50893">
    <property type="entry name" value="ABC_TRANSPORTER_2"/>
    <property type="match status" value="1"/>
</dbReference>
<sequence length="254" mass="28727">MIVANNLHFKQGNFVIEDLSLSFPKGEVTGIVGPNGSGKSTLLKLISRLLQQDSGAIYIDDRDLLSYKRKELARKMAMLVQLKEAMPSFTVREMVSYGRTPYQNVISGKTDEDQQIIEWAMKETGLTQLEDRLVHSLSGGEQQRVRIAMALAQKTNILLLDEPTTYLDIGHQVELMALLKRINRELGITIIMVLHELQYAAAYCHHMIVMKQGKAFTSGIPNEVLTEDLLKQVYEIEAKIIYDGNYPSIIPKQY</sequence>
<evidence type="ECO:0000256" key="7">
    <source>
        <dbReference type="ARBA" id="ARBA00023004"/>
    </source>
</evidence>
<dbReference type="GO" id="GO:0005524">
    <property type="term" value="F:ATP binding"/>
    <property type="evidence" value="ECO:0007669"/>
    <property type="project" value="UniProtKB-KW"/>
</dbReference>
<keyword evidence="5" id="KW-0547">Nucleotide-binding</keyword>
<dbReference type="Pfam" id="PF00005">
    <property type="entry name" value="ABC_tran"/>
    <property type="match status" value="1"/>
</dbReference>
<evidence type="ECO:0000313" key="12">
    <source>
        <dbReference type="Proteomes" id="UP000233343"/>
    </source>
</evidence>
<accession>A0A2N0ZGD1</accession>
<keyword evidence="6 11" id="KW-0067">ATP-binding</keyword>